<evidence type="ECO:0000313" key="4">
    <source>
        <dbReference type="Proteomes" id="UP001325680"/>
    </source>
</evidence>
<evidence type="ECO:0000259" key="2">
    <source>
        <dbReference type="Pfam" id="PF13810"/>
    </source>
</evidence>
<dbReference type="Proteomes" id="UP001325680">
    <property type="component" value="Chromosome"/>
</dbReference>
<dbReference type="SUPFAM" id="SSF50939">
    <property type="entry name" value="Sialidases"/>
    <property type="match status" value="1"/>
</dbReference>
<protein>
    <submittedName>
        <fullName evidence="3">DUF4185 domain-containing protein</fullName>
    </submittedName>
</protein>
<evidence type="ECO:0000313" key="3">
    <source>
        <dbReference type="EMBL" id="WQD36745.1"/>
    </source>
</evidence>
<feature type="signal peptide" evidence="1">
    <location>
        <begin position="1"/>
        <end position="20"/>
    </location>
</feature>
<organism evidence="3 4">
    <name type="scientific">Niabella yanshanensis</name>
    <dbReference type="NCBI Taxonomy" id="577386"/>
    <lineage>
        <taxon>Bacteria</taxon>
        <taxon>Pseudomonadati</taxon>
        <taxon>Bacteroidota</taxon>
        <taxon>Chitinophagia</taxon>
        <taxon>Chitinophagales</taxon>
        <taxon>Chitinophagaceae</taxon>
        <taxon>Niabella</taxon>
    </lineage>
</organism>
<dbReference type="InterPro" id="IPR025442">
    <property type="entry name" value="DUF4185"/>
</dbReference>
<gene>
    <name evidence="3" type="ORF">U0035_13820</name>
</gene>
<dbReference type="InterPro" id="IPR036278">
    <property type="entry name" value="Sialidase_sf"/>
</dbReference>
<sequence>MIGNYSIGLLLLLTANEAFTQPLLFDTATCIARVTGASPSHETFKNPNSTHTAYNVGGTDLGIIWEIDKSRYGIFFGDTYGRHHFEPPIVKESDWRCNVLAFSKDLYLEDGLTIDGMAVDSIGNAKEIVPGRKDKSGNGDWTSIPTGAIQAKGAAYVHYMNVRHWNSSNWGTNYSALYRSKDKGMSWKPVSGVKFDANSNFGQVGYFKKDGYVYMIGTESGRQSAPRLARFKEKDIENQQAYEFWNGAAHIWVKGRETSATNLFDDATGELSFIYHKKSRKWILLYFNEKRYEICARYTSDLTGEWSAPRRIAHGRKYPKLYGSYIHPLSADQDAIYFLMSVWDPYNVFLMRSPIKY</sequence>
<dbReference type="Pfam" id="PF13810">
    <property type="entry name" value="DUF4185"/>
    <property type="match status" value="1"/>
</dbReference>
<keyword evidence="1" id="KW-0732">Signal</keyword>
<accession>A0ABZ0W420</accession>
<dbReference type="RefSeq" id="WP_162817813.1">
    <property type="nucleotide sequence ID" value="NZ_CP139960.1"/>
</dbReference>
<name>A0ABZ0W420_9BACT</name>
<proteinExistence type="predicted"/>
<dbReference type="EMBL" id="CP139960">
    <property type="protein sequence ID" value="WQD36745.1"/>
    <property type="molecule type" value="Genomic_DNA"/>
</dbReference>
<feature type="domain" description="DUF4185" evidence="2">
    <location>
        <begin position="47"/>
        <end position="352"/>
    </location>
</feature>
<keyword evidence="4" id="KW-1185">Reference proteome</keyword>
<feature type="chain" id="PRO_5046802482" evidence="1">
    <location>
        <begin position="21"/>
        <end position="357"/>
    </location>
</feature>
<evidence type="ECO:0000256" key="1">
    <source>
        <dbReference type="SAM" id="SignalP"/>
    </source>
</evidence>
<reference evidence="3 4" key="1">
    <citation type="submission" date="2023-12" db="EMBL/GenBank/DDBJ databases">
        <title>Genome sequencing and assembly of bacterial species from a model synthetic community.</title>
        <authorList>
            <person name="Hogle S.L."/>
        </authorList>
    </citation>
    <scope>NUCLEOTIDE SEQUENCE [LARGE SCALE GENOMIC DNA]</scope>
    <source>
        <strain evidence="3 4">HAMBI_3031</strain>
    </source>
</reference>